<dbReference type="EMBL" id="CAJNOE010002608">
    <property type="protein sequence ID" value="CAF1487958.1"/>
    <property type="molecule type" value="Genomic_DNA"/>
</dbReference>
<evidence type="ECO:0000313" key="2">
    <source>
        <dbReference type="EMBL" id="CAF1487958.1"/>
    </source>
</evidence>
<dbReference type="Proteomes" id="UP000663832">
    <property type="component" value="Unassembled WGS sequence"/>
</dbReference>
<dbReference type="EMBL" id="CAJNOI010000445">
    <property type="protein sequence ID" value="CAF1280685.1"/>
    <property type="molecule type" value="Genomic_DNA"/>
</dbReference>
<dbReference type="AlphaFoldDB" id="A0A815U453"/>
<sequence>MFSSGFGSSGFGSSGFGSSRYTSSPYGSSMKFSGIMPFGGASGFCCPQVCCNPCALLCCQPTKRTSTTVRNRNRNTFEDDLIPIVEDYGDYGDYVYV</sequence>
<dbReference type="EMBL" id="CAJOBB010002106">
    <property type="protein sequence ID" value="CAF3938540.1"/>
    <property type="molecule type" value="Genomic_DNA"/>
</dbReference>
<keyword evidence="7" id="KW-1185">Reference proteome</keyword>
<dbReference type="EMBL" id="CAJNOM010000796">
    <property type="protein sequence ID" value="CAF1563721.1"/>
    <property type="molecule type" value="Genomic_DNA"/>
</dbReference>
<name>A0A815U453_9BILA</name>
<proteinExistence type="predicted"/>
<protein>
    <submittedName>
        <fullName evidence="3">Uncharacterized protein</fullName>
    </submittedName>
</protein>
<dbReference type="Proteomes" id="UP000663844">
    <property type="component" value="Unassembled WGS sequence"/>
</dbReference>
<dbReference type="Proteomes" id="UP000663868">
    <property type="component" value="Unassembled WGS sequence"/>
</dbReference>
<evidence type="ECO:0000313" key="7">
    <source>
        <dbReference type="Proteomes" id="UP000663832"/>
    </source>
</evidence>
<dbReference type="Proteomes" id="UP000663877">
    <property type="component" value="Unassembled WGS sequence"/>
</dbReference>
<dbReference type="Proteomes" id="UP000663845">
    <property type="component" value="Unassembled WGS sequence"/>
</dbReference>
<reference evidence="3" key="1">
    <citation type="submission" date="2021-02" db="EMBL/GenBank/DDBJ databases">
        <authorList>
            <person name="Nowell W R."/>
        </authorList>
    </citation>
    <scope>NUCLEOTIDE SEQUENCE</scope>
</reference>
<evidence type="ECO:0000313" key="8">
    <source>
        <dbReference type="Proteomes" id="UP000663845"/>
    </source>
</evidence>
<accession>A0A815U453</accession>
<evidence type="ECO:0000313" key="6">
    <source>
        <dbReference type="EMBL" id="CAF4336435.1"/>
    </source>
</evidence>
<dbReference type="EMBL" id="CAJNOG010002595">
    <property type="protein sequence ID" value="CAF1511236.1"/>
    <property type="molecule type" value="Genomic_DNA"/>
</dbReference>
<evidence type="ECO:0000313" key="3">
    <source>
        <dbReference type="EMBL" id="CAF1511236.1"/>
    </source>
</evidence>
<dbReference type="EMBL" id="CAJOAZ010019440">
    <property type="protein sequence ID" value="CAF4336435.1"/>
    <property type="molecule type" value="Genomic_DNA"/>
</dbReference>
<comment type="caution">
    <text evidence="3">The sequence shown here is derived from an EMBL/GenBank/DDBJ whole genome shotgun (WGS) entry which is preliminary data.</text>
</comment>
<evidence type="ECO:0000313" key="4">
    <source>
        <dbReference type="EMBL" id="CAF1563721.1"/>
    </source>
</evidence>
<organism evidence="3 8">
    <name type="scientific">Adineta steineri</name>
    <dbReference type="NCBI Taxonomy" id="433720"/>
    <lineage>
        <taxon>Eukaryota</taxon>
        <taxon>Metazoa</taxon>
        <taxon>Spiralia</taxon>
        <taxon>Gnathifera</taxon>
        <taxon>Rotifera</taxon>
        <taxon>Eurotatoria</taxon>
        <taxon>Bdelloidea</taxon>
        <taxon>Adinetida</taxon>
        <taxon>Adinetidae</taxon>
        <taxon>Adineta</taxon>
    </lineage>
</organism>
<evidence type="ECO:0000313" key="1">
    <source>
        <dbReference type="EMBL" id="CAF1280685.1"/>
    </source>
</evidence>
<dbReference type="Proteomes" id="UP000663860">
    <property type="component" value="Unassembled WGS sequence"/>
</dbReference>
<evidence type="ECO:0000313" key="5">
    <source>
        <dbReference type="EMBL" id="CAF3938540.1"/>
    </source>
</evidence>
<gene>
    <name evidence="1" type="ORF">BJG266_LOCUS31185</name>
    <name evidence="2" type="ORF">IZO911_LOCUS44335</name>
    <name evidence="3" type="ORF">JYZ213_LOCUS44043</name>
    <name evidence="5" type="ORF">KXQ929_LOCUS24890</name>
    <name evidence="6" type="ORF">OXD698_LOCUS47984</name>
    <name evidence="4" type="ORF">QVE165_LOCUS48140</name>
</gene>